<feature type="binding site" evidence="2">
    <location>
        <position position="173"/>
    </location>
    <ligand>
        <name>substrate</name>
    </ligand>
</feature>
<evidence type="ECO:0000256" key="3">
    <source>
        <dbReference type="PIRSR" id="PIRSR039026-2"/>
    </source>
</evidence>
<accession>A0AB36ZZ48</accession>
<dbReference type="NCBIfam" id="NF037995">
    <property type="entry name" value="TRAP_S1"/>
    <property type="match status" value="1"/>
</dbReference>
<dbReference type="GO" id="GO:0046872">
    <property type="term" value="F:metal ion binding"/>
    <property type="evidence" value="ECO:0007669"/>
    <property type="project" value="UniProtKB-KW"/>
</dbReference>
<dbReference type="Gene3D" id="3.40.190.10">
    <property type="entry name" value="Periplasmic binding protein-like II"/>
    <property type="match status" value="1"/>
</dbReference>
<dbReference type="GO" id="GO:0031317">
    <property type="term" value="C:tripartite ATP-independent periplasmic transporter complex"/>
    <property type="evidence" value="ECO:0007669"/>
    <property type="project" value="InterPro"/>
</dbReference>
<feature type="binding site" evidence="3">
    <location>
        <position position="256"/>
    </location>
    <ligand>
        <name>substrate</name>
    </ligand>
</feature>
<dbReference type="Proteomes" id="UP000239861">
    <property type="component" value="Unassembled WGS sequence"/>
</dbReference>
<dbReference type="Pfam" id="PF03480">
    <property type="entry name" value="DctP"/>
    <property type="match status" value="1"/>
</dbReference>
<evidence type="ECO:0000256" key="2">
    <source>
        <dbReference type="PIRSR" id="PIRSR039026-1"/>
    </source>
</evidence>
<dbReference type="Gene3D" id="3.40.190.170">
    <property type="entry name" value="Bacterial extracellular solute-binding protein, family 7"/>
    <property type="match status" value="1"/>
</dbReference>
<keyword evidence="1" id="KW-0732">Signal</keyword>
<evidence type="ECO:0000313" key="5">
    <source>
        <dbReference type="Proteomes" id="UP000239861"/>
    </source>
</evidence>
<protein>
    <submittedName>
        <fullName evidence="4">TRAP-type mannitol/chloroaromatic compound transport system substrate-binding protein</fullName>
    </submittedName>
</protein>
<feature type="binding site" evidence="3">
    <location>
        <position position="232"/>
    </location>
    <ligand>
        <name>Na(+)</name>
        <dbReference type="ChEBI" id="CHEBI:29101"/>
    </ligand>
</feature>
<dbReference type="EMBL" id="PTIW01000010">
    <property type="protein sequence ID" value="PPK61379.1"/>
    <property type="molecule type" value="Genomic_DNA"/>
</dbReference>
<dbReference type="InterPro" id="IPR026289">
    <property type="entry name" value="SBP_TakP-like"/>
</dbReference>
<evidence type="ECO:0000313" key="4">
    <source>
        <dbReference type="EMBL" id="PPK61379.1"/>
    </source>
</evidence>
<dbReference type="PANTHER" id="PTHR33376:SF5">
    <property type="entry name" value="EXTRACYTOPLASMIC SOLUTE RECEPTOR PROTEIN"/>
    <property type="match status" value="1"/>
</dbReference>
<dbReference type="InterPro" id="IPR038404">
    <property type="entry name" value="TRAP_DctP_sf"/>
</dbReference>
<evidence type="ECO:0000256" key="1">
    <source>
        <dbReference type="ARBA" id="ARBA00022729"/>
    </source>
</evidence>
<dbReference type="PANTHER" id="PTHR33376">
    <property type="match status" value="1"/>
</dbReference>
<feature type="binding site" evidence="2">
    <location>
        <position position="194"/>
    </location>
    <ligand>
        <name>substrate</name>
    </ligand>
</feature>
<dbReference type="PIRSF" id="PIRSF039026">
    <property type="entry name" value="SiaP"/>
    <property type="match status" value="1"/>
</dbReference>
<gene>
    <name evidence="4" type="ORF">B0F89_11024</name>
</gene>
<dbReference type="InterPro" id="IPR018389">
    <property type="entry name" value="DctP_fam"/>
</dbReference>
<feature type="binding site" evidence="3">
    <location>
        <position position="231"/>
    </location>
    <ligand>
        <name>substrate</name>
    </ligand>
</feature>
<dbReference type="GO" id="GO:0055085">
    <property type="term" value="P:transmembrane transport"/>
    <property type="evidence" value="ECO:0007669"/>
    <property type="project" value="InterPro"/>
</dbReference>
<reference evidence="4 5" key="1">
    <citation type="submission" date="2018-02" db="EMBL/GenBank/DDBJ databases">
        <title>Subsurface microbial communities from deep shales in Ohio and West Virginia, USA.</title>
        <authorList>
            <person name="Wrighton K."/>
        </authorList>
    </citation>
    <scope>NUCLEOTIDE SEQUENCE [LARGE SCALE GENOMIC DNA]</scope>
    <source>
        <strain evidence="4 5">MARC-MIP3H16</strain>
    </source>
</reference>
<organism evidence="4 5">
    <name type="scientific">Malaciobacter marinus</name>
    <dbReference type="NCBI Taxonomy" id="505249"/>
    <lineage>
        <taxon>Bacteria</taxon>
        <taxon>Pseudomonadati</taxon>
        <taxon>Campylobacterota</taxon>
        <taxon>Epsilonproteobacteria</taxon>
        <taxon>Campylobacterales</taxon>
        <taxon>Arcobacteraceae</taxon>
        <taxon>Malaciobacter</taxon>
    </lineage>
</organism>
<proteinExistence type="predicted"/>
<comment type="caution">
    <text evidence="4">The sequence shown here is derived from an EMBL/GenBank/DDBJ whole genome shotgun (WGS) entry which is preliminary data.</text>
</comment>
<keyword evidence="3" id="KW-0479">Metal-binding</keyword>
<dbReference type="AlphaFoldDB" id="A0AB36ZZ48"/>
<name>A0AB36ZZ48_9BACT</name>
<dbReference type="SUPFAM" id="SSF53850">
    <property type="entry name" value="Periplasmic binding protein-like II"/>
    <property type="match status" value="1"/>
</dbReference>
<sequence length="375" mass="43106">MGKEKKSKRVYSKIIFLRERNEKINWKIRVISVLLIVMSTTVFAKQRVYKLKMATTWGKTASPLIDTSIKMANLAKIMSNGQLDIRVDSANKHKSPLGILDMVKAGQYDIGHSASYYWKGKDINTLPFTSMPFGMTAAEQYAWFYHGGGLELMQKTYKIHKVLSFPGGNTGVQMGGWFKKEIKSVEDLKGLKIRIPGFAGEIMAKAGALVTNIAPSELYTAFERNTIDALEWVGPSMDINMGFHKVAKYYYTGWHEPASELQFIVNKRAYKKLPKNLQEVLVLAFKLAAYDMYIQNYDMNAKAWQKMKKEHPQIKVKSFPEDVKQLLKDANKKLRKSMAEKSPLLKEIFKSQEDYMKTIREWTIISDYQYIKDNI</sequence>